<evidence type="ECO:0000256" key="10">
    <source>
        <dbReference type="SAM" id="Phobius"/>
    </source>
</evidence>
<dbReference type="OrthoDB" id="190201at2759"/>
<dbReference type="PANTHER" id="PTHR43722:SF1">
    <property type="entry name" value="PROLINE IMINOPEPTIDASE"/>
    <property type="match status" value="1"/>
</dbReference>
<comment type="catalytic activity">
    <reaction evidence="1">
        <text>Release of N-terminal proline from a peptide.</text>
        <dbReference type="EC" id="3.4.11.5"/>
    </reaction>
</comment>
<dbReference type="EMBL" id="MCOG01000172">
    <property type="protein sequence ID" value="ORY30842.1"/>
    <property type="molecule type" value="Genomic_DNA"/>
</dbReference>
<dbReference type="GO" id="GO:0005737">
    <property type="term" value="C:cytoplasm"/>
    <property type="evidence" value="ECO:0007669"/>
    <property type="project" value="UniProtKB-SubCell"/>
</dbReference>
<dbReference type="InterPro" id="IPR002410">
    <property type="entry name" value="Peptidase_S33"/>
</dbReference>
<dbReference type="InterPro" id="IPR000073">
    <property type="entry name" value="AB_hydrolase_1"/>
</dbReference>
<reference evidence="12 13" key="1">
    <citation type="submission" date="2016-08" db="EMBL/GenBank/DDBJ databases">
        <title>A Parts List for Fungal Cellulosomes Revealed by Comparative Genomics.</title>
        <authorList>
            <consortium name="DOE Joint Genome Institute"/>
            <person name="Haitjema C.H."/>
            <person name="Gilmore S.P."/>
            <person name="Henske J.K."/>
            <person name="Solomon K.V."/>
            <person name="De Groot R."/>
            <person name="Kuo A."/>
            <person name="Mondo S.J."/>
            <person name="Salamov A.A."/>
            <person name="Labutti K."/>
            <person name="Zhao Z."/>
            <person name="Chiniquy J."/>
            <person name="Barry K."/>
            <person name="Brewer H.M."/>
            <person name="Purvine S.O."/>
            <person name="Wright A.T."/>
            <person name="Boxma B."/>
            <person name="Van Alen T."/>
            <person name="Hackstein J.H."/>
            <person name="Baker S.E."/>
            <person name="Grigoriev I.V."/>
            <person name="O'Malley M.A."/>
        </authorList>
    </citation>
    <scope>NUCLEOTIDE SEQUENCE [LARGE SCALE GENOMIC DNA]</scope>
    <source>
        <strain evidence="12 13">G1</strain>
    </source>
</reference>
<dbReference type="Gene3D" id="3.40.50.1820">
    <property type="entry name" value="alpha/beta hydrolase"/>
    <property type="match status" value="1"/>
</dbReference>
<evidence type="ECO:0000256" key="8">
    <source>
        <dbReference type="ARBA" id="ARBA00022801"/>
    </source>
</evidence>
<dbReference type="Proteomes" id="UP000193920">
    <property type="component" value="Unassembled WGS sequence"/>
</dbReference>
<evidence type="ECO:0000256" key="6">
    <source>
        <dbReference type="ARBA" id="ARBA00022490"/>
    </source>
</evidence>
<feature type="domain" description="AB hydrolase-1" evidence="11">
    <location>
        <begin position="67"/>
        <end position="165"/>
    </location>
</feature>
<evidence type="ECO:0000256" key="2">
    <source>
        <dbReference type="ARBA" id="ARBA00004496"/>
    </source>
</evidence>
<dbReference type="SUPFAM" id="SSF53474">
    <property type="entry name" value="alpha/beta-Hydrolases"/>
    <property type="match status" value="1"/>
</dbReference>
<evidence type="ECO:0000256" key="9">
    <source>
        <dbReference type="ARBA" id="ARBA00029605"/>
    </source>
</evidence>
<keyword evidence="10" id="KW-0472">Membrane</keyword>
<evidence type="ECO:0000313" key="12">
    <source>
        <dbReference type="EMBL" id="ORY30842.1"/>
    </source>
</evidence>
<comment type="subcellular location">
    <subcellularLocation>
        <location evidence="2">Cytoplasm</location>
    </subcellularLocation>
</comment>
<organism evidence="12 13">
    <name type="scientific">Neocallimastix californiae</name>
    <dbReference type="NCBI Taxonomy" id="1754190"/>
    <lineage>
        <taxon>Eukaryota</taxon>
        <taxon>Fungi</taxon>
        <taxon>Fungi incertae sedis</taxon>
        <taxon>Chytridiomycota</taxon>
        <taxon>Chytridiomycota incertae sedis</taxon>
        <taxon>Neocallimastigomycetes</taxon>
        <taxon>Neocallimastigales</taxon>
        <taxon>Neocallimastigaceae</taxon>
        <taxon>Neocallimastix</taxon>
    </lineage>
</organism>
<evidence type="ECO:0000256" key="1">
    <source>
        <dbReference type="ARBA" id="ARBA00001585"/>
    </source>
</evidence>
<keyword evidence="10" id="KW-1133">Transmembrane helix</keyword>
<dbReference type="InterPro" id="IPR029058">
    <property type="entry name" value="AB_hydrolase_fold"/>
</dbReference>
<evidence type="ECO:0000313" key="13">
    <source>
        <dbReference type="Proteomes" id="UP000193920"/>
    </source>
</evidence>
<dbReference type="EC" id="3.4.11.5" evidence="4"/>
<keyword evidence="7" id="KW-0645">Protease</keyword>
<name>A0A1Y2B7M1_9FUNG</name>
<comment type="caution">
    <text evidence="12">The sequence shown here is derived from an EMBL/GenBank/DDBJ whole genome shotgun (WGS) entry which is preliminary data.</text>
</comment>
<keyword evidence="10" id="KW-0812">Transmembrane</keyword>
<proteinExistence type="inferred from homology"/>
<evidence type="ECO:0000256" key="5">
    <source>
        <dbReference type="ARBA" id="ARBA00022438"/>
    </source>
</evidence>
<dbReference type="GO" id="GO:0006508">
    <property type="term" value="P:proteolysis"/>
    <property type="evidence" value="ECO:0007669"/>
    <property type="project" value="UniProtKB-KW"/>
</dbReference>
<dbReference type="PRINTS" id="PR00793">
    <property type="entry name" value="PROAMNOPTASE"/>
</dbReference>
<evidence type="ECO:0000256" key="3">
    <source>
        <dbReference type="ARBA" id="ARBA00010088"/>
    </source>
</evidence>
<evidence type="ECO:0000256" key="4">
    <source>
        <dbReference type="ARBA" id="ARBA00012568"/>
    </source>
</evidence>
<keyword evidence="13" id="KW-1185">Reference proteome</keyword>
<protein>
    <recommendedName>
        <fullName evidence="4">prolyl aminopeptidase</fullName>
        <ecNumber evidence="4">3.4.11.5</ecNumber>
    </recommendedName>
    <alternativeName>
        <fullName evidence="9">Prolyl aminopeptidase</fullName>
    </alternativeName>
</protein>
<evidence type="ECO:0000259" key="11">
    <source>
        <dbReference type="Pfam" id="PF00561"/>
    </source>
</evidence>
<dbReference type="AlphaFoldDB" id="A0A1Y2B7M1"/>
<dbReference type="PANTHER" id="PTHR43722">
    <property type="entry name" value="PROLINE IMINOPEPTIDASE"/>
    <property type="match status" value="1"/>
</dbReference>
<dbReference type="Pfam" id="PF00561">
    <property type="entry name" value="Abhydrolase_1"/>
    <property type="match status" value="1"/>
</dbReference>
<keyword evidence="5" id="KW-0031">Aminopeptidase</keyword>
<accession>A0A1Y2B7M1</accession>
<gene>
    <name evidence="12" type="ORF">LY90DRAFT_705377</name>
</gene>
<dbReference type="GO" id="GO:0004177">
    <property type="term" value="F:aminopeptidase activity"/>
    <property type="evidence" value="ECO:0007669"/>
    <property type="project" value="UniProtKB-KW"/>
</dbReference>
<feature type="transmembrane region" description="Helical" evidence="10">
    <location>
        <begin position="12"/>
        <end position="30"/>
    </location>
</feature>
<dbReference type="InterPro" id="IPR005944">
    <property type="entry name" value="Pro_iminopeptidase"/>
</dbReference>
<keyword evidence="6" id="KW-0963">Cytoplasm</keyword>
<sequence>MSTIVKKILKCFGIFIISILALIEIVRTIGRMVNNRTPDGGINESRMIDINGSKQWINIYGKNLNNPVLLYLHGGPGGPTSIYDYIVTRKWSDVYTVVSWDQRNCGKSYSESQNNITLTHDLFMQDGKEMTEFLLKHLNKDKISLLGYSWGTYFGSNLVLTYPDYYETYIGAGQLIDVIACEVAFKEEATKWAKDDPEGQKLVDKITPKNLTEEYFNIRDEILKRYHYNILEGGTDYSILSSFLFNPYYTLFDIFSYFKNLKNWMEGYFKFTDSEEFTKKFSLLNHTDYKVPYYNIIGDKDYQTNHNQAEEYFKLVKAPRKKLYIMKDMNHSYFFERSEEFSDIINDIYKSEYQSYDENNTPTNTTTLNN</sequence>
<evidence type="ECO:0000256" key="7">
    <source>
        <dbReference type="ARBA" id="ARBA00022670"/>
    </source>
</evidence>
<comment type="similarity">
    <text evidence="3">Belongs to the peptidase S33 family.</text>
</comment>
<keyword evidence="8 12" id="KW-0378">Hydrolase</keyword>